<sequence>MKFLVVLATLFAVAQAQLFVNLPNAGSTLVPGQNVLVQIHEPIDTSNEAGQVEVSLVIGLVPCGTAACPAPAADLGEILFIGQYQPQGATSAPLDTFENFTFVVPSDISGAASIQVQHNFLTTLPGPKSEPGVEYASFPVEVGSAGA</sequence>
<organism evidence="2 3">
    <name type="scientific">Hypholoma sublateritium (strain FD-334 SS-4)</name>
    <dbReference type="NCBI Taxonomy" id="945553"/>
    <lineage>
        <taxon>Eukaryota</taxon>
        <taxon>Fungi</taxon>
        <taxon>Dikarya</taxon>
        <taxon>Basidiomycota</taxon>
        <taxon>Agaricomycotina</taxon>
        <taxon>Agaricomycetes</taxon>
        <taxon>Agaricomycetidae</taxon>
        <taxon>Agaricales</taxon>
        <taxon>Agaricineae</taxon>
        <taxon>Strophariaceae</taxon>
        <taxon>Hypholoma</taxon>
    </lineage>
</organism>
<evidence type="ECO:0008006" key="4">
    <source>
        <dbReference type="Google" id="ProtNLM"/>
    </source>
</evidence>
<protein>
    <recommendedName>
        <fullName evidence="4">Phosphatidylglycerol/phosphatidylinositol transfer protein</fullName>
    </recommendedName>
</protein>
<dbReference type="OrthoDB" id="2841294at2759"/>
<gene>
    <name evidence="2" type="ORF">HYPSUDRAFT_56656</name>
</gene>
<accession>A0A0D2KXW7</accession>
<evidence type="ECO:0000313" key="2">
    <source>
        <dbReference type="EMBL" id="KJA19367.1"/>
    </source>
</evidence>
<proteinExistence type="predicted"/>
<reference evidence="3" key="1">
    <citation type="submission" date="2014-04" db="EMBL/GenBank/DDBJ databases">
        <title>Evolutionary Origins and Diversification of the Mycorrhizal Mutualists.</title>
        <authorList>
            <consortium name="DOE Joint Genome Institute"/>
            <consortium name="Mycorrhizal Genomics Consortium"/>
            <person name="Kohler A."/>
            <person name="Kuo A."/>
            <person name="Nagy L.G."/>
            <person name="Floudas D."/>
            <person name="Copeland A."/>
            <person name="Barry K.W."/>
            <person name="Cichocki N."/>
            <person name="Veneault-Fourrey C."/>
            <person name="LaButti K."/>
            <person name="Lindquist E.A."/>
            <person name="Lipzen A."/>
            <person name="Lundell T."/>
            <person name="Morin E."/>
            <person name="Murat C."/>
            <person name="Riley R."/>
            <person name="Ohm R."/>
            <person name="Sun H."/>
            <person name="Tunlid A."/>
            <person name="Henrissat B."/>
            <person name="Grigoriev I.V."/>
            <person name="Hibbett D.S."/>
            <person name="Martin F."/>
        </authorList>
    </citation>
    <scope>NUCLEOTIDE SEQUENCE [LARGE SCALE GENOMIC DNA]</scope>
    <source>
        <strain evidence="3">FD-334 SS-4</strain>
    </source>
</reference>
<feature type="chain" id="PRO_5002246530" description="Phosphatidylglycerol/phosphatidylinositol transfer protein" evidence="1">
    <location>
        <begin position="17"/>
        <end position="147"/>
    </location>
</feature>
<feature type="signal peptide" evidence="1">
    <location>
        <begin position="1"/>
        <end position="16"/>
    </location>
</feature>
<keyword evidence="3" id="KW-1185">Reference proteome</keyword>
<evidence type="ECO:0000313" key="3">
    <source>
        <dbReference type="Proteomes" id="UP000054270"/>
    </source>
</evidence>
<dbReference type="AlphaFoldDB" id="A0A0D2KXW7"/>
<keyword evidence="1" id="KW-0732">Signal</keyword>
<dbReference type="Proteomes" id="UP000054270">
    <property type="component" value="Unassembled WGS sequence"/>
</dbReference>
<name>A0A0D2KXW7_HYPSF</name>
<evidence type="ECO:0000256" key="1">
    <source>
        <dbReference type="SAM" id="SignalP"/>
    </source>
</evidence>
<dbReference type="STRING" id="945553.A0A0D2KXW7"/>
<dbReference type="EMBL" id="KN817578">
    <property type="protein sequence ID" value="KJA19367.1"/>
    <property type="molecule type" value="Genomic_DNA"/>
</dbReference>